<proteinExistence type="predicted"/>
<evidence type="ECO:0000313" key="1">
    <source>
        <dbReference type="EMBL" id="ETO17414.1"/>
    </source>
</evidence>
<sequence>MMIMIMIMTTFNDSSTPIDRALYAHFCIVHLMAKDCYERLNRGKRKGQGKRLGKKKEKEREQMQQWMSEYTIDDIVLNENKYRGLLTVVEFLGGPQSILYEPTFQSLDFAKTLLKALNETANHFKHQVL</sequence>
<evidence type="ECO:0000313" key="2">
    <source>
        <dbReference type="Proteomes" id="UP000023152"/>
    </source>
</evidence>
<organism evidence="1 2">
    <name type="scientific">Reticulomyxa filosa</name>
    <dbReference type="NCBI Taxonomy" id="46433"/>
    <lineage>
        <taxon>Eukaryota</taxon>
        <taxon>Sar</taxon>
        <taxon>Rhizaria</taxon>
        <taxon>Retaria</taxon>
        <taxon>Foraminifera</taxon>
        <taxon>Monothalamids</taxon>
        <taxon>Reticulomyxidae</taxon>
        <taxon>Reticulomyxa</taxon>
    </lineage>
</organism>
<gene>
    <name evidence="1" type="ORF">RFI_19910</name>
</gene>
<name>X6MUD9_RETFI</name>
<protein>
    <submittedName>
        <fullName evidence="1">Uncharacterized protein</fullName>
    </submittedName>
</protein>
<accession>X6MUD9</accession>
<keyword evidence="2" id="KW-1185">Reference proteome</keyword>
<reference evidence="1 2" key="1">
    <citation type="journal article" date="2013" name="Curr. Biol.">
        <title>The Genome of the Foraminiferan Reticulomyxa filosa.</title>
        <authorList>
            <person name="Glockner G."/>
            <person name="Hulsmann N."/>
            <person name="Schleicher M."/>
            <person name="Noegel A.A."/>
            <person name="Eichinger L."/>
            <person name="Gallinger C."/>
            <person name="Pawlowski J."/>
            <person name="Sierra R."/>
            <person name="Euteneuer U."/>
            <person name="Pillet L."/>
            <person name="Moustafa A."/>
            <person name="Platzer M."/>
            <person name="Groth M."/>
            <person name="Szafranski K."/>
            <person name="Schliwa M."/>
        </authorList>
    </citation>
    <scope>NUCLEOTIDE SEQUENCE [LARGE SCALE GENOMIC DNA]</scope>
</reference>
<dbReference type="Proteomes" id="UP000023152">
    <property type="component" value="Unassembled WGS sequence"/>
</dbReference>
<comment type="caution">
    <text evidence="1">The sequence shown here is derived from an EMBL/GenBank/DDBJ whole genome shotgun (WGS) entry which is preliminary data.</text>
</comment>
<dbReference type="AlphaFoldDB" id="X6MUD9"/>
<dbReference type="EMBL" id="ASPP01016672">
    <property type="protein sequence ID" value="ETO17414.1"/>
    <property type="molecule type" value="Genomic_DNA"/>
</dbReference>